<evidence type="ECO:0000313" key="2">
    <source>
        <dbReference type="EMBL" id="AKU98817.1"/>
    </source>
</evidence>
<reference evidence="2 3" key="1">
    <citation type="submission" date="2015-08" db="EMBL/GenBank/DDBJ databases">
        <authorList>
            <person name="Babu N.S."/>
            <person name="Beckwith C.J."/>
            <person name="Beseler K.G."/>
            <person name="Brison A."/>
            <person name="Carone J.V."/>
            <person name="Caskin T.P."/>
            <person name="Diamond M."/>
            <person name="Durham M.E."/>
            <person name="Foxe J.M."/>
            <person name="Go M."/>
            <person name="Henderson B.A."/>
            <person name="Jones I.B."/>
            <person name="McGettigan J.A."/>
            <person name="Micheletti S.J."/>
            <person name="Nasrallah M.E."/>
            <person name="Ortiz D."/>
            <person name="Piller C.R."/>
            <person name="Privatt S.R."/>
            <person name="Schneider S.L."/>
            <person name="Sharp S."/>
            <person name="Smith T.C."/>
            <person name="Stanton J.D."/>
            <person name="Ullery H.E."/>
            <person name="Wilson R.J."/>
            <person name="Serrano M.G."/>
            <person name="Buck G."/>
            <person name="Lee V."/>
            <person name="Wang Y."/>
            <person name="Carvalho R."/>
            <person name="Voegtly L."/>
            <person name="Shi R."/>
            <person name="Duckworth R."/>
            <person name="Johnson A."/>
            <person name="Loviza R."/>
            <person name="Walstead R."/>
            <person name="Shah Z."/>
            <person name="Kiflezghi M."/>
            <person name="Wade K."/>
            <person name="Ball S.L."/>
            <person name="Bradley K.W."/>
            <person name="Asai D.J."/>
            <person name="Bowman C.A."/>
            <person name="Russell D.A."/>
            <person name="Pope W.H."/>
            <person name="Jacobs-Sera D."/>
            <person name="Hendrix R.W."/>
            <person name="Hatfull G.F."/>
        </authorList>
    </citation>
    <scope>NUCLEOTIDE SEQUENCE [LARGE SCALE GENOMIC DNA]</scope>
    <source>
        <strain evidence="2 3">DSM 27648</strain>
    </source>
</reference>
<feature type="region of interest" description="Disordered" evidence="1">
    <location>
        <begin position="1"/>
        <end position="70"/>
    </location>
</feature>
<dbReference type="KEGG" id="llu:AKJ09_05481"/>
<dbReference type="Proteomes" id="UP000064967">
    <property type="component" value="Chromosome"/>
</dbReference>
<keyword evidence="3" id="KW-1185">Reference proteome</keyword>
<name>A0A0K1PZ99_9BACT</name>
<dbReference type="AlphaFoldDB" id="A0A0K1PZ99"/>
<accession>A0A0K1PZ99</accession>
<dbReference type="EMBL" id="CP012333">
    <property type="protein sequence ID" value="AKU98817.1"/>
    <property type="molecule type" value="Genomic_DNA"/>
</dbReference>
<protein>
    <submittedName>
        <fullName evidence="2">Uncharacterized protein</fullName>
    </submittedName>
</protein>
<evidence type="ECO:0000256" key="1">
    <source>
        <dbReference type="SAM" id="MobiDB-lite"/>
    </source>
</evidence>
<organism evidence="2 3">
    <name type="scientific">Labilithrix luteola</name>
    <dbReference type="NCBI Taxonomy" id="1391654"/>
    <lineage>
        <taxon>Bacteria</taxon>
        <taxon>Pseudomonadati</taxon>
        <taxon>Myxococcota</taxon>
        <taxon>Polyangia</taxon>
        <taxon>Polyangiales</taxon>
        <taxon>Labilitrichaceae</taxon>
        <taxon>Labilithrix</taxon>
    </lineage>
</organism>
<proteinExistence type="predicted"/>
<gene>
    <name evidence="2" type="ORF">AKJ09_05481</name>
</gene>
<sequence length="70" mass="7436">MGFFRIPPRRDQRRIRPGGDSGSNHASHEGPAVQSAGHFSGCGPAHASERVQSSTMPALLLANDRDRGVA</sequence>
<evidence type="ECO:0000313" key="3">
    <source>
        <dbReference type="Proteomes" id="UP000064967"/>
    </source>
</evidence>